<dbReference type="Gene3D" id="3.90.190.20">
    <property type="entry name" value="Mur ligase, C-terminal domain"/>
    <property type="match status" value="1"/>
</dbReference>
<dbReference type="InterPro" id="IPR036565">
    <property type="entry name" value="Mur-like_cat_sf"/>
</dbReference>
<feature type="domain" description="Mur ligase C-terminal" evidence="9">
    <location>
        <begin position="308"/>
        <end position="420"/>
    </location>
</feature>
<dbReference type="SUPFAM" id="SSF53623">
    <property type="entry name" value="MurD-like peptide ligases, catalytic domain"/>
    <property type="match status" value="1"/>
</dbReference>
<proteinExistence type="inferred from homology"/>
<evidence type="ECO:0000313" key="12">
    <source>
        <dbReference type="Proteomes" id="UP000886744"/>
    </source>
</evidence>
<keyword evidence="7 8" id="KW-0132">Cell division</keyword>
<dbReference type="HAMAP" id="MF_00639">
    <property type="entry name" value="MurD"/>
    <property type="match status" value="1"/>
</dbReference>
<comment type="pathway">
    <text evidence="2 7 8">Cell wall biogenesis; peptidoglycan biosynthesis.</text>
</comment>
<evidence type="ECO:0000259" key="9">
    <source>
        <dbReference type="Pfam" id="PF02875"/>
    </source>
</evidence>
<evidence type="ECO:0000256" key="7">
    <source>
        <dbReference type="HAMAP-Rule" id="MF_00639"/>
    </source>
</evidence>
<dbReference type="EC" id="6.3.2.9" evidence="7 8"/>
<dbReference type="InterPro" id="IPR013221">
    <property type="entry name" value="Mur_ligase_cen"/>
</dbReference>
<dbReference type="Pfam" id="PF21377">
    <property type="entry name" value="MurD_N"/>
    <property type="match status" value="1"/>
</dbReference>
<dbReference type="GO" id="GO:0071555">
    <property type="term" value="P:cell wall organization"/>
    <property type="evidence" value="ECO:0007669"/>
    <property type="project" value="UniProtKB-KW"/>
</dbReference>
<comment type="subcellular location">
    <subcellularLocation>
        <location evidence="1 7 8">Cytoplasm</location>
    </subcellularLocation>
</comment>
<feature type="domain" description="Mur ligase central" evidence="10">
    <location>
        <begin position="107"/>
        <end position="285"/>
    </location>
</feature>
<gene>
    <name evidence="7 11" type="primary">murD</name>
    <name evidence="11" type="ORF">IAC94_04395</name>
</gene>
<dbReference type="GO" id="GO:0005737">
    <property type="term" value="C:cytoplasm"/>
    <property type="evidence" value="ECO:0007669"/>
    <property type="project" value="UniProtKB-SubCell"/>
</dbReference>
<dbReference type="Pfam" id="PF08245">
    <property type="entry name" value="Mur_ligase_M"/>
    <property type="match status" value="1"/>
</dbReference>
<dbReference type="InterPro" id="IPR004101">
    <property type="entry name" value="Mur_ligase_C"/>
</dbReference>
<evidence type="ECO:0000256" key="3">
    <source>
        <dbReference type="ARBA" id="ARBA00022490"/>
    </source>
</evidence>
<keyword evidence="6 7" id="KW-0067">ATP-binding</keyword>
<feature type="binding site" evidence="7">
    <location>
        <begin position="109"/>
        <end position="115"/>
    </location>
    <ligand>
        <name>ATP</name>
        <dbReference type="ChEBI" id="CHEBI:30616"/>
    </ligand>
</feature>
<keyword evidence="7 8" id="KW-0131">Cell cycle</keyword>
<reference evidence="11" key="1">
    <citation type="submission" date="2020-10" db="EMBL/GenBank/DDBJ databases">
        <authorList>
            <person name="Gilroy R."/>
        </authorList>
    </citation>
    <scope>NUCLEOTIDE SEQUENCE</scope>
    <source>
        <strain evidence="11">ChiHjej13B12-12457</strain>
    </source>
</reference>
<protein>
    <recommendedName>
        <fullName evidence="7 8">UDP-N-acetylmuramoylalanine--D-glutamate ligase</fullName>
        <ecNumber evidence="7 8">6.3.2.9</ecNumber>
    </recommendedName>
    <alternativeName>
        <fullName evidence="7">D-glutamic acid-adding enzyme</fullName>
    </alternativeName>
    <alternativeName>
        <fullName evidence="7">UDP-N-acetylmuramoyl-L-alanyl-D-glutamate synthetase</fullName>
    </alternativeName>
</protein>
<keyword evidence="4 7" id="KW-0436">Ligase</keyword>
<dbReference type="GO" id="GO:0009252">
    <property type="term" value="P:peptidoglycan biosynthetic process"/>
    <property type="evidence" value="ECO:0007669"/>
    <property type="project" value="UniProtKB-UniRule"/>
</dbReference>
<accession>A0A9D1E0T8</accession>
<comment type="similarity">
    <text evidence="7">Belongs to the MurCDEF family.</text>
</comment>
<evidence type="ECO:0000256" key="5">
    <source>
        <dbReference type="ARBA" id="ARBA00022741"/>
    </source>
</evidence>
<dbReference type="NCBIfam" id="TIGR01087">
    <property type="entry name" value="murD"/>
    <property type="match status" value="1"/>
</dbReference>
<organism evidence="11 12">
    <name type="scientific">Candidatus Coprenecus avistercoris</name>
    <dbReference type="NCBI Taxonomy" id="2840730"/>
    <lineage>
        <taxon>Bacteria</taxon>
        <taxon>Pseudomonadati</taxon>
        <taxon>Bacteroidota</taxon>
        <taxon>Bacteroidia</taxon>
        <taxon>Bacteroidales</taxon>
        <taxon>Rikenellaceae</taxon>
        <taxon>Rikenellaceae incertae sedis</taxon>
        <taxon>Candidatus Coprenecus</taxon>
    </lineage>
</organism>
<comment type="catalytic activity">
    <reaction evidence="7 8">
        <text>UDP-N-acetyl-alpha-D-muramoyl-L-alanine + D-glutamate + ATP = UDP-N-acetyl-alpha-D-muramoyl-L-alanyl-D-glutamate + ADP + phosphate + H(+)</text>
        <dbReference type="Rhea" id="RHEA:16429"/>
        <dbReference type="ChEBI" id="CHEBI:15378"/>
        <dbReference type="ChEBI" id="CHEBI:29986"/>
        <dbReference type="ChEBI" id="CHEBI:30616"/>
        <dbReference type="ChEBI" id="CHEBI:43474"/>
        <dbReference type="ChEBI" id="CHEBI:83898"/>
        <dbReference type="ChEBI" id="CHEBI:83900"/>
        <dbReference type="ChEBI" id="CHEBI:456216"/>
        <dbReference type="EC" id="6.3.2.9"/>
    </reaction>
</comment>
<evidence type="ECO:0000256" key="4">
    <source>
        <dbReference type="ARBA" id="ARBA00022598"/>
    </source>
</evidence>
<dbReference type="Gene3D" id="3.40.1190.10">
    <property type="entry name" value="Mur-like, catalytic domain"/>
    <property type="match status" value="1"/>
</dbReference>
<keyword evidence="7 8" id="KW-0573">Peptidoglycan synthesis</keyword>
<evidence type="ECO:0000313" key="11">
    <source>
        <dbReference type="EMBL" id="HIR62745.1"/>
    </source>
</evidence>
<sequence>MKRIVALGGGESGVGAAVLAKVKGFDTFLSDNGSIPAEGKATLEKYGIPYEEGHHTPEKILNADEIIKSPGIPDTAPLVSEARKAGIPVISEIEFAGRYDRAKKICITGSNGKTTTTSLIYYMLRNAGLNVGLGGNIGKSYAYQVATEDFDIYVLELSSFQLDGMYDFKADIAIILNITPDHLDRYDHKMQNYVRAKFRITRNMSEKDCFIFCDDDSVTIGHINEIVLRAKMLPFSEKHEVAEGAFADDKKITVRYEGEEWSVPTEELSLKGKHNIYNSMAAAITGKIMNITNDIIRRSLATFENIEHRLEKVMSVRGVLYINDSKATNVNSTWYALECMNRPVIWIAGGTDKGNDYSEIEPLVREKVKALICMGKDNRKLHDFFGPIVSTVTDASSAREAVQKAYGLAEDGDVVLLSPCCASFDLFKNYEDRGRQFKAAVREL</sequence>
<dbReference type="PANTHER" id="PTHR43692:SF1">
    <property type="entry name" value="UDP-N-ACETYLMURAMOYLALANINE--D-GLUTAMATE LIGASE"/>
    <property type="match status" value="1"/>
</dbReference>
<dbReference type="Proteomes" id="UP000886744">
    <property type="component" value="Unassembled WGS sequence"/>
</dbReference>
<evidence type="ECO:0000256" key="6">
    <source>
        <dbReference type="ARBA" id="ARBA00022840"/>
    </source>
</evidence>
<keyword evidence="7 8" id="KW-0961">Cell wall biogenesis/degradation</keyword>
<dbReference type="SUPFAM" id="SSF53244">
    <property type="entry name" value="MurD-like peptide ligases, peptide-binding domain"/>
    <property type="match status" value="1"/>
</dbReference>
<dbReference type="GO" id="GO:0008360">
    <property type="term" value="P:regulation of cell shape"/>
    <property type="evidence" value="ECO:0007669"/>
    <property type="project" value="UniProtKB-KW"/>
</dbReference>
<dbReference type="InterPro" id="IPR036615">
    <property type="entry name" value="Mur_ligase_C_dom_sf"/>
</dbReference>
<dbReference type="GO" id="GO:0008764">
    <property type="term" value="F:UDP-N-acetylmuramoylalanine-D-glutamate ligase activity"/>
    <property type="evidence" value="ECO:0007669"/>
    <property type="project" value="UniProtKB-UniRule"/>
</dbReference>
<keyword evidence="3 7" id="KW-0963">Cytoplasm</keyword>
<dbReference type="GO" id="GO:0005524">
    <property type="term" value="F:ATP binding"/>
    <property type="evidence" value="ECO:0007669"/>
    <property type="project" value="UniProtKB-UniRule"/>
</dbReference>
<keyword evidence="7 8" id="KW-0133">Cell shape</keyword>
<evidence type="ECO:0000256" key="8">
    <source>
        <dbReference type="RuleBase" id="RU003664"/>
    </source>
</evidence>
<comment type="caution">
    <text evidence="11">The sequence shown here is derived from an EMBL/GenBank/DDBJ whole genome shotgun (WGS) entry which is preliminary data.</text>
</comment>
<evidence type="ECO:0000256" key="1">
    <source>
        <dbReference type="ARBA" id="ARBA00004496"/>
    </source>
</evidence>
<evidence type="ECO:0000256" key="2">
    <source>
        <dbReference type="ARBA" id="ARBA00004752"/>
    </source>
</evidence>
<dbReference type="AlphaFoldDB" id="A0A9D1E0T8"/>
<dbReference type="Pfam" id="PF02875">
    <property type="entry name" value="Mur_ligase_C"/>
    <property type="match status" value="1"/>
</dbReference>
<dbReference type="Gene3D" id="3.40.50.720">
    <property type="entry name" value="NAD(P)-binding Rossmann-like Domain"/>
    <property type="match status" value="1"/>
</dbReference>
<dbReference type="InterPro" id="IPR005762">
    <property type="entry name" value="MurD"/>
</dbReference>
<dbReference type="EMBL" id="DVHI01000057">
    <property type="protein sequence ID" value="HIR62745.1"/>
    <property type="molecule type" value="Genomic_DNA"/>
</dbReference>
<keyword evidence="5 7" id="KW-0547">Nucleotide-binding</keyword>
<comment type="function">
    <text evidence="7 8">Cell wall formation. Catalyzes the addition of glutamate to the nucleotide precursor UDP-N-acetylmuramoyl-L-alanine (UMA).</text>
</comment>
<dbReference type="PANTHER" id="PTHR43692">
    <property type="entry name" value="UDP-N-ACETYLMURAMOYLALANINE--D-GLUTAMATE LIGASE"/>
    <property type="match status" value="1"/>
</dbReference>
<dbReference type="GO" id="GO:0051301">
    <property type="term" value="P:cell division"/>
    <property type="evidence" value="ECO:0007669"/>
    <property type="project" value="UniProtKB-KW"/>
</dbReference>
<name>A0A9D1E0T8_9BACT</name>
<evidence type="ECO:0000259" key="10">
    <source>
        <dbReference type="Pfam" id="PF08245"/>
    </source>
</evidence>
<reference evidence="11" key="2">
    <citation type="journal article" date="2021" name="PeerJ">
        <title>Extensive microbial diversity within the chicken gut microbiome revealed by metagenomics and culture.</title>
        <authorList>
            <person name="Gilroy R."/>
            <person name="Ravi A."/>
            <person name="Getino M."/>
            <person name="Pursley I."/>
            <person name="Horton D.L."/>
            <person name="Alikhan N.F."/>
            <person name="Baker D."/>
            <person name="Gharbi K."/>
            <person name="Hall N."/>
            <person name="Watson M."/>
            <person name="Adriaenssens E.M."/>
            <person name="Foster-Nyarko E."/>
            <person name="Jarju S."/>
            <person name="Secka A."/>
            <person name="Antonio M."/>
            <person name="Oren A."/>
            <person name="Chaudhuri R.R."/>
            <person name="La Ragione R."/>
            <person name="Hildebrand F."/>
            <person name="Pallen M.J."/>
        </authorList>
    </citation>
    <scope>NUCLEOTIDE SEQUENCE</scope>
    <source>
        <strain evidence="11">ChiHjej13B12-12457</strain>
    </source>
</reference>
<dbReference type="SUPFAM" id="SSF51984">
    <property type="entry name" value="MurCD N-terminal domain"/>
    <property type="match status" value="1"/>
</dbReference>